<organism evidence="4 5">
    <name type="scientific">Saccharata proteae CBS 121410</name>
    <dbReference type="NCBI Taxonomy" id="1314787"/>
    <lineage>
        <taxon>Eukaryota</taxon>
        <taxon>Fungi</taxon>
        <taxon>Dikarya</taxon>
        <taxon>Ascomycota</taxon>
        <taxon>Pezizomycotina</taxon>
        <taxon>Dothideomycetes</taxon>
        <taxon>Dothideomycetes incertae sedis</taxon>
        <taxon>Botryosphaeriales</taxon>
        <taxon>Saccharataceae</taxon>
        <taxon>Saccharata</taxon>
    </lineage>
</organism>
<feature type="domain" description="Telomere length regulation protein conserved" evidence="3">
    <location>
        <begin position="601"/>
        <end position="712"/>
    </location>
</feature>
<dbReference type="PANTHER" id="PTHR15830">
    <property type="entry name" value="TELOMERE LENGTH REGULATION PROTEIN TEL2 FAMILY MEMBER"/>
    <property type="match status" value="1"/>
</dbReference>
<comment type="caution">
    <text evidence="4">The sequence shown here is derived from an EMBL/GenBank/DDBJ whole genome shotgun (WGS) entry which is preliminary data.</text>
</comment>
<dbReference type="FunFam" id="1.25.40.720:FF:000004">
    <property type="entry name" value="WGS project CABT00000000 data, contig 2.6"/>
    <property type="match status" value="1"/>
</dbReference>
<proteinExistence type="inferred from homology"/>
<gene>
    <name evidence="4" type="ORF">K490DRAFT_67513</name>
</gene>
<evidence type="ECO:0000313" key="4">
    <source>
        <dbReference type="EMBL" id="KAF2085630.1"/>
    </source>
</evidence>
<dbReference type="InterPro" id="IPR038528">
    <property type="entry name" value="TEL2_C_sf"/>
</dbReference>
<dbReference type="GO" id="GO:0051083">
    <property type="term" value="P:'de novo' cotranslational protein folding"/>
    <property type="evidence" value="ECO:0007669"/>
    <property type="project" value="TreeGrafter"/>
</dbReference>
<dbReference type="InterPro" id="IPR019337">
    <property type="entry name" value="Telomere_length_regulation_dom"/>
</dbReference>
<dbReference type="InterPro" id="IPR016024">
    <property type="entry name" value="ARM-type_fold"/>
</dbReference>
<dbReference type="PANTHER" id="PTHR15830:SF10">
    <property type="entry name" value="TELOMERE LENGTH REGULATION PROTEIN TEL2 HOMOLOG"/>
    <property type="match status" value="1"/>
</dbReference>
<keyword evidence="5" id="KW-1185">Reference proteome</keyword>
<evidence type="ECO:0000256" key="1">
    <source>
        <dbReference type="ARBA" id="ARBA00006133"/>
    </source>
</evidence>
<reference evidence="4" key="1">
    <citation type="journal article" date="2020" name="Stud. Mycol.">
        <title>101 Dothideomycetes genomes: a test case for predicting lifestyles and emergence of pathogens.</title>
        <authorList>
            <person name="Haridas S."/>
            <person name="Albert R."/>
            <person name="Binder M."/>
            <person name="Bloem J."/>
            <person name="Labutti K."/>
            <person name="Salamov A."/>
            <person name="Andreopoulos B."/>
            <person name="Baker S."/>
            <person name="Barry K."/>
            <person name="Bills G."/>
            <person name="Bluhm B."/>
            <person name="Cannon C."/>
            <person name="Castanera R."/>
            <person name="Culley D."/>
            <person name="Daum C."/>
            <person name="Ezra D."/>
            <person name="Gonzalez J."/>
            <person name="Henrissat B."/>
            <person name="Kuo A."/>
            <person name="Liang C."/>
            <person name="Lipzen A."/>
            <person name="Lutzoni F."/>
            <person name="Magnuson J."/>
            <person name="Mondo S."/>
            <person name="Nolan M."/>
            <person name="Ohm R."/>
            <person name="Pangilinan J."/>
            <person name="Park H.-J."/>
            <person name="Ramirez L."/>
            <person name="Alfaro M."/>
            <person name="Sun H."/>
            <person name="Tritt A."/>
            <person name="Yoshinaga Y."/>
            <person name="Zwiers L.-H."/>
            <person name="Turgeon B."/>
            <person name="Goodwin S."/>
            <person name="Spatafora J."/>
            <person name="Crous P."/>
            <person name="Grigoriev I."/>
        </authorList>
    </citation>
    <scope>NUCLEOTIDE SEQUENCE</scope>
    <source>
        <strain evidence="4">CBS 121410</strain>
    </source>
</reference>
<dbReference type="GO" id="GO:0005829">
    <property type="term" value="C:cytosol"/>
    <property type="evidence" value="ECO:0007669"/>
    <property type="project" value="TreeGrafter"/>
</dbReference>
<name>A0A9P4HPS4_9PEZI</name>
<dbReference type="Proteomes" id="UP000799776">
    <property type="component" value="Unassembled WGS sequence"/>
</dbReference>
<protein>
    <recommendedName>
        <fullName evidence="3">Telomere length regulation protein conserved domain-containing protein</fullName>
    </recommendedName>
</protein>
<sequence>MADFLTAVKTTKVKAIDLPVRATQIQQPQSLAGITIGTPGEALKVLREQPNISALRSVLKYLSSANTSQDGINVNYPSPVAAQIVGTLVNTIIPDYWQSLVSADEHSQDVHLLLNCVKNISGLGAIIARLRTLMQDAQLQNRHGNKKEIVFEQIKDLLTVLERLMRDSTFVYELWRGIDMPASAPTQHKLLWREFIALTASGRILSVAAHAESFLKDANIPISDTWLTRGTAYSQWSGRNVASFVRKIAVLTQESNTAWADAAAYLGKCFTLGYNSNLVGELLSAFIEQNLGTEDALQKLLERLQPHEKRQFLNVTLDMISREYLRTSNSSPNDLLKPSKEIAGSSALLTAITMGNGGLRDYMVQWLTNVATTGASGTLSVRRAALSSLRDDEDKMVQVLERSLEQFGDELFIKHTPILSQEAMAQVLLISCGYLHRSQPMLLFTLARSSTQTRGMSNRVAASSPRARFLGMVVGMAMSDLVDKPDNRLKFEFDESEDADARWFMQLTKIDDKIGSISNIRHTSTQATESMPIRPSASKKMQNEHTKSNPQPPAVGGPRIIEILDESDSDDDLVPYSKPDSDPEDDSEDPTLVQRNKPTAPVYIRDLLSGLRDTENYDRHQLALSTAAGLIRRKSTFGKEVTDNIEELASALVGLNDQFELENFQEMRQKALIAVLLAQPRLMGQWLARSFFSGDFSISQRVTMLTTMGLGARELAGFKNEDDEATAAKDAFPSKRLPKRLQQFYATDTSPLDSISGRLRQNMLSPLALDAADKLSGPNALKVRTFSSRMEVEKKRKKPIANELAKIVAQNFFFPLTAGWIAHSQALGNTNIYYSPQILPTYLKTLAILIHASGPSTLSLPQMTSELWDLLLSLRTTALSDPVVLEALLFAFLTLLEINEDQHRLVQEHSKELLETHEWVKMVFERLGGGDKEGERARMLAAGVLVRCGEVVEKYQRALMGDMMDF</sequence>
<evidence type="ECO:0000259" key="3">
    <source>
        <dbReference type="Pfam" id="PF10193"/>
    </source>
</evidence>
<dbReference type="OrthoDB" id="10258062at2759"/>
<dbReference type="AlphaFoldDB" id="A0A9P4HPS4"/>
<dbReference type="SUPFAM" id="SSF48371">
    <property type="entry name" value="ARM repeat"/>
    <property type="match status" value="1"/>
</dbReference>
<dbReference type="Pfam" id="PF10193">
    <property type="entry name" value="Telomere_reg-2"/>
    <property type="match status" value="1"/>
</dbReference>
<evidence type="ECO:0000256" key="2">
    <source>
        <dbReference type="SAM" id="MobiDB-lite"/>
    </source>
</evidence>
<evidence type="ECO:0000313" key="5">
    <source>
        <dbReference type="Proteomes" id="UP000799776"/>
    </source>
</evidence>
<dbReference type="GO" id="GO:0042162">
    <property type="term" value="F:telomeric DNA binding"/>
    <property type="evidence" value="ECO:0007669"/>
    <property type="project" value="TreeGrafter"/>
</dbReference>
<dbReference type="Gene3D" id="1.25.40.720">
    <property type="entry name" value="Telomere length regulation protein 2, C-terminal domain"/>
    <property type="match status" value="2"/>
</dbReference>
<feature type="region of interest" description="Disordered" evidence="2">
    <location>
        <begin position="522"/>
        <end position="596"/>
    </location>
</feature>
<accession>A0A9P4HPS4</accession>
<dbReference type="GO" id="GO:0051879">
    <property type="term" value="F:Hsp90 protein binding"/>
    <property type="evidence" value="ECO:0007669"/>
    <property type="project" value="TreeGrafter"/>
</dbReference>
<dbReference type="InterPro" id="IPR051970">
    <property type="entry name" value="TEL2_Regulation"/>
</dbReference>
<feature type="compositionally biased region" description="Acidic residues" evidence="2">
    <location>
        <begin position="563"/>
        <end position="573"/>
    </location>
</feature>
<dbReference type="FunFam" id="1.25.40.720:FF:000007">
    <property type="entry name" value="WGS project CABT00000000 data, contig 2.6"/>
    <property type="match status" value="1"/>
</dbReference>
<dbReference type="EMBL" id="ML978729">
    <property type="protein sequence ID" value="KAF2085630.1"/>
    <property type="molecule type" value="Genomic_DNA"/>
</dbReference>
<comment type="similarity">
    <text evidence="1">Belongs to the TEL2 family.</text>
</comment>